<dbReference type="GO" id="GO:0005829">
    <property type="term" value="C:cytosol"/>
    <property type="evidence" value="ECO:0007669"/>
    <property type="project" value="TreeGrafter"/>
</dbReference>
<evidence type="ECO:0000256" key="1">
    <source>
        <dbReference type="ARBA" id="ARBA00022670"/>
    </source>
</evidence>
<keyword evidence="2" id="KW-0479">Metal-binding</keyword>
<dbReference type="Pfam" id="PF14464">
    <property type="entry name" value="Prok-JAB"/>
    <property type="match status" value="1"/>
</dbReference>
<gene>
    <name evidence="8" type="ORF">CYJ73_25430</name>
</gene>
<dbReference type="InterPro" id="IPR035985">
    <property type="entry name" value="Ubiquitin-activating_enz"/>
</dbReference>
<sequence length="829" mass="89660">MNELAAAQLANLAECSDGAIEVLASVPEVGTTTFTVSLDTHGITAGTDGIRLRDREKFDLIVSDTFPYQHPTVRVSHRRWAGTPHVQWGRVLCLYAAPSVEWNPSDGMRGLISRLMSWLQRAAEGTLDPEGQPLHPPVAYTDSGAGQIIVNPNLGDSVPWANDDSSTATLYAWCSRKGLRVDVHEWLTDTELLERVLAEDFIAVDDLGLPYFIAPTLLISDERAFGFEYPNTATMLADHLEESGISREQLLRTVALTATVNRIVTSLVGDPDEHREEAPSVIILGAPARRVDGSTRLAHLAAWRFDDLGSRITSLLSRTQAAEIKDEVLALAHEWIGFAETKWMRVHENRPEVTRRRDDNTASTWLQGKRVLILGCGALGAPIAEHCVRAGATALTVADNGSVSPGILVRQPFTDADIGRPKATVLAKRLSKLRRGFTVDPVVGNAVSTFLRPHADPPAFDLIVDATADIGARTALEHARATRRDDWPPVVTALFGYQATRGLVAVSLPGATGAGHDILRRTAIESHGAAHSTWFDVANDFFPDPPRTDMFFPEPGCSAPTFIGSSIQVGALAATLFWEALNVLAGTSPAAEAPMSCTVVRLPGADPAQSATDRLTWSNDVVVPDVGGVYEVRISQRAITEMRAEARRGARLRGERVETGGMLLGAFDDATGTVHVDVATGPPPDSELSEMYFGHGVQGSKVALEHHRRSTANQVGFAGMWHTHPFGQALPSEIDKAGMASLVSPDGTGRRALMVILGGRENTWRSWRDHGTRPDIYAHIVSRQQSTSGDTPMKQPNPPDARSFPGGYGYAPPTGAPTSYWLRLLGRKA</sequence>
<dbReference type="PROSITE" id="PS50249">
    <property type="entry name" value="MPN"/>
    <property type="match status" value="1"/>
</dbReference>
<evidence type="ECO:0000256" key="3">
    <source>
        <dbReference type="ARBA" id="ARBA00022801"/>
    </source>
</evidence>
<dbReference type="Gene3D" id="3.40.140.10">
    <property type="entry name" value="Cytidine Deaminase, domain 2"/>
    <property type="match status" value="1"/>
</dbReference>
<dbReference type="PANTHER" id="PTHR10953">
    <property type="entry name" value="UBIQUITIN-ACTIVATING ENZYME E1"/>
    <property type="match status" value="1"/>
</dbReference>
<name>A0A2I1R0T8_9ACTN</name>
<evidence type="ECO:0000256" key="2">
    <source>
        <dbReference type="ARBA" id="ARBA00022723"/>
    </source>
</evidence>
<dbReference type="InterPro" id="IPR045886">
    <property type="entry name" value="ThiF/MoeB/HesA"/>
</dbReference>
<feature type="domain" description="MPN" evidence="7">
    <location>
        <begin position="632"/>
        <end position="773"/>
    </location>
</feature>
<dbReference type="InterPro" id="IPR032865">
    <property type="entry name" value="Prok-E2_A"/>
</dbReference>
<comment type="caution">
    <text evidence="8">The sequence shown here is derived from an EMBL/GenBank/DDBJ whole genome shotgun (WGS) entry which is preliminary data.</text>
</comment>
<dbReference type="GO" id="GO:0046872">
    <property type="term" value="F:metal ion binding"/>
    <property type="evidence" value="ECO:0007669"/>
    <property type="project" value="UniProtKB-KW"/>
</dbReference>
<dbReference type="InterPro" id="IPR000594">
    <property type="entry name" value="ThiF_NAD_FAD-bd"/>
</dbReference>
<dbReference type="InterPro" id="IPR028090">
    <property type="entry name" value="JAB_dom_prok"/>
</dbReference>
<evidence type="ECO:0000256" key="6">
    <source>
        <dbReference type="SAM" id="MobiDB-lite"/>
    </source>
</evidence>
<dbReference type="PANTHER" id="PTHR10953:SF240">
    <property type="entry name" value="SULFUR CARRIER PROTEIN THIS ADENYLYLTRANSFERASE"/>
    <property type="match status" value="1"/>
</dbReference>
<keyword evidence="4" id="KW-0862">Zinc</keyword>
<feature type="region of interest" description="Disordered" evidence="6">
    <location>
        <begin position="782"/>
        <end position="809"/>
    </location>
</feature>
<dbReference type="GO" id="GO:0008146">
    <property type="term" value="F:sulfotransferase activity"/>
    <property type="evidence" value="ECO:0007669"/>
    <property type="project" value="TreeGrafter"/>
</dbReference>
<protein>
    <recommendedName>
        <fullName evidence="7">MPN domain-containing protein</fullName>
    </recommendedName>
</protein>
<dbReference type="SUPFAM" id="SSF102712">
    <property type="entry name" value="JAB1/MPN domain"/>
    <property type="match status" value="1"/>
</dbReference>
<proteinExistence type="predicted"/>
<dbReference type="Pfam" id="PF14457">
    <property type="entry name" value="Prok-E2_A"/>
    <property type="match status" value="1"/>
</dbReference>
<evidence type="ECO:0000256" key="5">
    <source>
        <dbReference type="ARBA" id="ARBA00023049"/>
    </source>
</evidence>
<dbReference type="Pfam" id="PF00899">
    <property type="entry name" value="ThiF"/>
    <property type="match status" value="1"/>
</dbReference>
<keyword evidence="1" id="KW-0645">Protease</keyword>
<reference evidence="8 9" key="1">
    <citation type="submission" date="2017-12" db="EMBL/GenBank/DDBJ databases">
        <title>Phylogenetic diversity of female urinary microbiome.</title>
        <authorList>
            <person name="Thomas-White K."/>
            <person name="Wolfe A.J."/>
        </authorList>
    </citation>
    <scope>NUCLEOTIDE SEQUENCE [LARGE SCALE GENOMIC DNA]</scope>
    <source>
        <strain evidence="8 9">UMB0777</strain>
    </source>
</reference>
<dbReference type="GO" id="GO:0008237">
    <property type="term" value="F:metallopeptidase activity"/>
    <property type="evidence" value="ECO:0007669"/>
    <property type="project" value="UniProtKB-KW"/>
</dbReference>
<dbReference type="GO" id="GO:0008641">
    <property type="term" value="F:ubiquitin-like modifier activating enzyme activity"/>
    <property type="evidence" value="ECO:0007669"/>
    <property type="project" value="InterPro"/>
</dbReference>
<evidence type="ECO:0000259" key="7">
    <source>
        <dbReference type="PROSITE" id="PS50249"/>
    </source>
</evidence>
<dbReference type="RefSeq" id="WP_101823181.1">
    <property type="nucleotide sequence ID" value="NZ_PKJC01000047.1"/>
</dbReference>
<evidence type="ECO:0000313" key="9">
    <source>
        <dbReference type="Proteomes" id="UP000234662"/>
    </source>
</evidence>
<evidence type="ECO:0000256" key="4">
    <source>
        <dbReference type="ARBA" id="ARBA00022833"/>
    </source>
</evidence>
<dbReference type="GO" id="GO:0006508">
    <property type="term" value="P:proteolysis"/>
    <property type="evidence" value="ECO:0007669"/>
    <property type="project" value="UniProtKB-KW"/>
</dbReference>
<dbReference type="GO" id="GO:0016779">
    <property type="term" value="F:nucleotidyltransferase activity"/>
    <property type="evidence" value="ECO:0007669"/>
    <property type="project" value="TreeGrafter"/>
</dbReference>
<accession>A0A2I1R0T8</accession>
<dbReference type="EMBL" id="PKJC01000047">
    <property type="protein sequence ID" value="PKZ62739.1"/>
    <property type="molecule type" value="Genomic_DNA"/>
</dbReference>
<dbReference type="AlphaFoldDB" id="A0A2I1R0T8"/>
<keyword evidence="3" id="KW-0378">Hydrolase</keyword>
<dbReference type="Proteomes" id="UP000234662">
    <property type="component" value="Unassembled WGS sequence"/>
</dbReference>
<dbReference type="InterPro" id="IPR037518">
    <property type="entry name" value="MPN"/>
</dbReference>
<keyword evidence="5" id="KW-0482">Metalloprotease</keyword>
<dbReference type="GO" id="GO:0004792">
    <property type="term" value="F:thiosulfate-cyanide sulfurtransferase activity"/>
    <property type="evidence" value="ECO:0007669"/>
    <property type="project" value="TreeGrafter"/>
</dbReference>
<dbReference type="InterPro" id="IPR016135">
    <property type="entry name" value="UBQ-conjugating_enzyme/RWD"/>
</dbReference>
<organism evidence="8 9">
    <name type="scientific">Gordonia terrae</name>
    <dbReference type="NCBI Taxonomy" id="2055"/>
    <lineage>
        <taxon>Bacteria</taxon>
        <taxon>Bacillati</taxon>
        <taxon>Actinomycetota</taxon>
        <taxon>Actinomycetes</taxon>
        <taxon>Mycobacteriales</taxon>
        <taxon>Gordoniaceae</taxon>
        <taxon>Gordonia</taxon>
    </lineage>
</organism>
<dbReference type="SUPFAM" id="SSF69572">
    <property type="entry name" value="Activating enzymes of the ubiquitin-like proteins"/>
    <property type="match status" value="1"/>
</dbReference>
<dbReference type="SUPFAM" id="SSF54495">
    <property type="entry name" value="UBC-like"/>
    <property type="match status" value="1"/>
</dbReference>
<evidence type="ECO:0000313" key="8">
    <source>
        <dbReference type="EMBL" id="PKZ62739.1"/>
    </source>
</evidence>
<dbReference type="Gene3D" id="3.40.50.720">
    <property type="entry name" value="NAD(P)-binding Rossmann-like Domain"/>
    <property type="match status" value="1"/>
</dbReference>